<sequence length="231" mass="25209">MSAKFYTTALVVLLRFLIACVVATHASIERRWYDIQYQGSASYYGDGYKTIQGGLDPPPIGPENGGWYGACYSTFPDRPPLVPKNFNMFAALNSQQFQALSPKNVCGTCIAVTNTLLGTRVVLQIVDSCPGCPLNGIDISHQAMSALLGGKQGLVDYSTSPWDPVHWAQAVAVGKLWSVQWQVTDCAELQEDKTYRVDGVPADQQILAQRAVSIRAGVTLFKKAGKLQRFS</sequence>
<proteinExistence type="predicted"/>
<keyword evidence="4" id="KW-1185">Reference proteome</keyword>
<dbReference type="Gene3D" id="2.40.40.10">
    <property type="entry name" value="RlpA-like domain"/>
    <property type="match status" value="1"/>
</dbReference>
<feature type="signal peptide" evidence="2">
    <location>
        <begin position="1"/>
        <end position="23"/>
    </location>
</feature>
<evidence type="ECO:0000256" key="2">
    <source>
        <dbReference type="SAM" id="SignalP"/>
    </source>
</evidence>
<dbReference type="PANTHER" id="PTHR31836">
    <property type="match status" value="1"/>
</dbReference>
<dbReference type="OrthoDB" id="623670at2759"/>
<dbReference type="InParanoid" id="A0A0L0HP87"/>
<gene>
    <name evidence="3" type="ORF">SPPG_02272</name>
</gene>
<evidence type="ECO:0000256" key="1">
    <source>
        <dbReference type="ARBA" id="ARBA00022729"/>
    </source>
</evidence>
<feature type="chain" id="PRO_5005540186" evidence="2">
    <location>
        <begin position="24"/>
        <end position="231"/>
    </location>
</feature>
<dbReference type="RefSeq" id="XP_016611255.1">
    <property type="nucleotide sequence ID" value="XM_016750561.1"/>
</dbReference>
<dbReference type="EMBL" id="KQ257452">
    <property type="protein sequence ID" value="KND03216.1"/>
    <property type="molecule type" value="Genomic_DNA"/>
</dbReference>
<dbReference type="InterPro" id="IPR051477">
    <property type="entry name" value="Expansin_CellWall"/>
</dbReference>
<dbReference type="InterPro" id="IPR036908">
    <property type="entry name" value="RlpA-like_sf"/>
</dbReference>
<keyword evidence="1 2" id="KW-0732">Signal</keyword>
<evidence type="ECO:0000313" key="3">
    <source>
        <dbReference type="EMBL" id="KND03216.1"/>
    </source>
</evidence>
<dbReference type="VEuPathDB" id="FungiDB:SPPG_02272"/>
<dbReference type="CDD" id="cd22191">
    <property type="entry name" value="DPBB_RlpA_EXP_N-like"/>
    <property type="match status" value="1"/>
</dbReference>
<dbReference type="Proteomes" id="UP000053201">
    <property type="component" value="Unassembled WGS sequence"/>
</dbReference>
<reference evidence="3 4" key="1">
    <citation type="submission" date="2009-08" db="EMBL/GenBank/DDBJ databases">
        <title>The Genome Sequence of Spizellomyces punctatus strain DAOM BR117.</title>
        <authorList>
            <consortium name="The Broad Institute Genome Sequencing Platform"/>
            <person name="Russ C."/>
            <person name="Cuomo C."/>
            <person name="Shea T."/>
            <person name="Young S.K."/>
            <person name="Zeng Q."/>
            <person name="Koehrsen M."/>
            <person name="Haas B."/>
            <person name="Borodovsky M."/>
            <person name="Guigo R."/>
            <person name="Alvarado L."/>
            <person name="Berlin A."/>
            <person name="Bochicchio J."/>
            <person name="Borenstein D."/>
            <person name="Chapman S."/>
            <person name="Chen Z."/>
            <person name="Engels R."/>
            <person name="Freedman E."/>
            <person name="Gellesch M."/>
            <person name="Goldberg J."/>
            <person name="Griggs A."/>
            <person name="Gujja S."/>
            <person name="Heiman D."/>
            <person name="Hepburn T."/>
            <person name="Howarth C."/>
            <person name="Jen D."/>
            <person name="Larson L."/>
            <person name="Lewis B."/>
            <person name="Mehta T."/>
            <person name="Park D."/>
            <person name="Pearson M."/>
            <person name="Roberts A."/>
            <person name="Saif S."/>
            <person name="Shenoy N."/>
            <person name="Sisk P."/>
            <person name="Stolte C."/>
            <person name="Sykes S."/>
            <person name="Thomson T."/>
            <person name="Walk T."/>
            <person name="White J."/>
            <person name="Yandava C."/>
            <person name="Burger G."/>
            <person name="Gray M.W."/>
            <person name="Holland P.W.H."/>
            <person name="King N."/>
            <person name="Lang F.B.F."/>
            <person name="Roger A.J."/>
            <person name="Ruiz-Trillo I."/>
            <person name="Lander E."/>
            <person name="Nusbaum C."/>
        </authorList>
    </citation>
    <scope>NUCLEOTIDE SEQUENCE [LARGE SCALE GENOMIC DNA]</scope>
    <source>
        <strain evidence="3 4">DAOM BR117</strain>
    </source>
</reference>
<dbReference type="PANTHER" id="PTHR31836:SF28">
    <property type="entry name" value="SRCR DOMAIN-CONTAINING PROTEIN-RELATED"/>
    <property type="match status" value="1"/>
</dbReference>
<dbReference type="SUPFAM" id="SSF50685">
    <property type="entry name" value="Barwin-like endoglucanases"/>
    <property type="match status" value="1"/>
</dbReference>
<accession>A0A0L0HP87</accession>
<dbReference type="AlphaFoldDB" id="A0A0L0HP87"/>
<dbReference type="GeneID" id="27685867"/>
<protein>
    <submittedName>
        <fullName evidence="3">Uncharacterized protein</fullName>
    </submittedName>
</protein>
<evidence type="ECO:0000313" key="4">
    <source>
        <dbReference type="Proteomes" id="UP000053201"/>
    </source>
</evidence>
<organism evidence="3 4">
    <name type="scientific">Spizellomyces punctatus (strain DAOM BR117)</name>
    <dbReference type="NCBI Taxonomy" id="645134"/>
    <lineage>
        <taxon>Eukaryota</taxon>
        <taxon>Fungi</taxon>
        <taxon>Fungi incertae sedis</taxon>
        <taxon>Chytridiomycota</taxon>
        <taxon>Chytridiomycota incertae sedis</taxon>
        <taxon>Chytridiomycetes</taxon>
        <taxon>Spizellomycetales</taxon>
        <taxon>Spizellomycetaceae</taxon>
        <taxon>Spizellomyces</taxon>
    </lineage>
</organism>
<name>A0A0L0HP87_SPIPD</name>